<dbReference type="NCBIfam" id="NF033573">
    <property type="entry name" value="transpos_IS200"/>
    <property type="match status" value="1"/>
</dbReference>
<sequence>MPNTYSQMYAQCVFAVKYRNSQIHKNWEKDLFSVIGNLIKENNCDLMIVNGMPDHVHTLFRFKPSVSISKVMQGVKAKSSKWINESDYCNERFEWQSGFGCFTYSQKEINSVFKYIEYQKMHHEKFSFKKEYSELLKAHQIPFEEQYVFHDLH</sequence>
<protein>
    <submittedName>
        <fullName evidence="2">Transposase</fullName>
    </submittedName>
</protein>
<dbReference type="EMBL" id="AAXU02000001">
    <property type="protein sequence ID" value="EAZ80798.1"/>
    <property type="molecule type" value="Genomic_DNA"/>
</dbReference>
<dbReference type="RefSeq" id="WP_008199608.1">
    <property type="nucleotide sequence ID" value="NZ_CM001023.1"/>
</dbReference>
<dbReference type="GO" id="GO:0006313">
    <property type="term" value="P:DNA transposition"/>
    <property type="evidence" value="ECO:0007669"/>
    <property type="project" value="InterPro"/>
</dbReference>
<dbReference type="PANTHER" id="PTHR33360:SF2">
    <property type="entry name" value="TRANSPOSASE FOR INSERTION SEQUENCE ELEMENT IS200"/>
    <property type="match status" value="1"/>
</dbReference>
<feature type="domain" description="Transposase IS200-like" evidence="1">
    <location>
        <begin position="5"/>
        <end position="119"/>
    </location>
</feature>
<dbReference type="EMBL" id="CM001023">
    <property type="protein sequence ID" value="EAZ80798.1"/>
    <property type="molecule type" value="Genomic_DNA"/>
</dbReference>
<dbReference type="PANTHER" id="PTHR33360">
    <property type="entry name" value="TRANSPOSASE FOR INSERTION SEQUENCE ELEMENT IS200"/>
    <property type="match status" value="1"/>
</dbReference>
<evidence type="ECO:0000313" key="2">
    <source>
        <dbReference type="EMBL" id="EAZ80798.1"/>
    </source>
</evidence>
<keyword evidence="3" id="KW-1185">Reference proteome</keyword>
<comment type="caution">
    <text evidence="2">The sequence shown here is derived from an EMBL/GenBank/DDBJ whole genome shotgun (WGS) entry which is preliminary data.</text>
</comment>
<dbReference type="SUPFAM" id="SSF143422">
    <property type="entry name" value="Transposase IS200-like"/>
    <property type="match status" value="1"/>
</dbReference>
<accession>A3HZW2</accession>
<evidence type="ECO:0000313" key="3">
    <source>
        <dbReference type="Proteomes" id="UP000003919"/>
    </source>
</evidence>
<dbReference type="Gene3D" id="3.30.70.1290">
    <property type="entry name" value="Transposase IS200-like"/>
    <property type="match status" value="1"/>
</dbReference>
<dbReference type="InterPro" id="IPR002686">
    <property type="entry name" value="Transposase_17"/>
</dbReference>
<dbReference type="eggNOG" id="COG1943">
    <property type="taxonomic scope" value="Bacteria"/>
</dbReference>
<dbReference type="HOGENOM" id="CLU_101320_1_0_10"/>
<name>A3HZW2_9BACT</name>
<organism evidence="2 3">
    <name type="scientific">Algoriphagus machipongonensis</name>
    <dbReference type="NCBI Taxonomy" id="388413"/>
    <lineage>
        <taxon>Bacteria</taxon>
        <taxon>Pseudomonadati</taxon>
        <taxon>Bacteroidota</taxon>
        <taxon>Cytophagia</taxon>
        <taxon>Cytophagales</taxon>
        <taxon>Cyclobacteriaceae</taxon>
        <taxon>Algoriphagus</taxon>
    </lineage>
</organism>
<dbReference type="GO" id="GO:0004803">
    <property type="term" value="F:transposase activity"/>
    <property type="evidence" value="ECO:0007669"/>
    <property type="project" value="InterPro"/>
</dbReference>
<dbReference type="OrthoDB" id="9797997at2"/>
<dbReference type="GO" id="GO:0003677">
    <property type="term" value="F:DNA binding"/>
    <property type="evidence" value="ECO:0007669"/>
    <property type="project" value="InterPro"/>
</dbReference>
<dbReference type="Proteomes" id="UP000003919">
    <property type="component" value="Chromosome"/>
</dbReference>
<dbReference type="InterPro" id="IPR036515">
    <property type="entry name" value="Transposase_17_sf"/>
</dbReference>
<dbReference type="Pfam" id="PF01797">
    <property type="entry name" value="Y1_Tnp"/>
    <property type="match status" value="1"/>
</dbReference>
<dbReference type="SMART" id="SM01321">
    <property type="entry name" value="Y1_Tnp"/>
    <property type="match status" value="1"/>
</dbReference>
<evidence type="ECO:0000259" key="1">
    <source>
        <dbReference type="SMART" id="SM01321"/>
    </source>
</evidence>
<reference evidence="2 3" key="1">
    <citation type="journal article" date="2011" name="J. Bacteriol.">
        <title>Complete genome sequence of Algoriphagus sp. PR1, bacterial prey of a colony-forming choanoflagellate.</title>
        <authorList>
            <person name="Alegado R.A."/>
            <person name="Ferriera S."/>
            <person name="Nusbaum C."/>
            <person name="Young S.K."/>
            <person name="Zeng Q."/>
            <person name="Imamovic A."/>
            <person name="Fairclough S.R."/>
            <person name="King N."/>
        </authorList>
    </citation>
    <scope>NUCLEOTIDE SEQUENCE [LARGE SCALE GENOMIC DNA]</scope>
    <source>
        <strain evidence="2 3">PR1</strain>
    </source>
</reference>
<proteinExistence type="predicted"/>
<dbReference type="AlphaFoldDB" id="A3HZW2"/>
<gene>
    <name evidence="2" type="ORF">ALPR1_07730</name>
</gene>